<dbReference type="InterPro" id="IPR014253">
    <property type="entry name" value="Spore_coat_YsxE"/>
</dbReference>
<dbReference type="Gene3D" id="3.90.1200.10">
    <property type="match status" value="1"/>
</dbReference>
<dbReference type="InterPro" id="IPR011009">
    <property type="entry name" value="Kinase-like_dom_sf"/>
</dbReference>
<dbReference type="Proteomes" id="UP000501421">
    <property type="component" value="Chromosome"/>
</dbReference>
<dbReference type="Gene3D" id="3.30.200.20">
    <property type="entry name" value="Phosphorylase Kinase, domain 1"/>
    <property type="match status" value="1"/>
</dbReference>
<sequence>MDGRFASQRALLAQYGVTPERIEQRGKVAKVYTTNGVFALKALHDEREAAAVWQSLRYYGRRCPPVYGTRQQSPFAVDGGRLYYLQAWHDQGVKADDEVVRSFFRGLAELHRATIRTVAVKEEEIEAYRQQKKNEWQRARALWEERVETYESAWYMSPFQLQCCTYFHEVMRAYSFAEEQLAAWEEALKETKQWRTAWVHGKARLSHYVAPYWISWERAHWNSPVYDLIAAFRTHVQTFPPLARAWFDGIDEYEKALPLSAGERAFLYGHLAEPRGFVRCLERYEATRRTERNERAYVAALQRCYFAFKNMEAVVMHLVQRDAAQQQKEMSDAEAPIDEHGQG</sequence>
<dbReference type="InterPro" id="IPR047175">
    <property type="entry name" value="CotS-like"/>
</dbReference>
<name>A0A679FME0_9BACL</name>
<dbReference type="SUPFAM" id="SSF56112">
    <property type="entry name" value="Protein kinase-like (PK-like)"/>
    <property type="match status" value="1"/>
</dbReference>
<reference evidence="2" key="1">
    <citation type="journal article" date="2020" name="Microbiol. Resour. Announc.">
        <title>Complete Genome Sequence of Geobacillus sp. Strain E55-1, Isolated from Mine Geyser in Japan.</title>
        <authorList>
            <person name="Miyazaki K."/>
            <person name="Hase E."/>
            <person name="Tokito N."/>
        </authorList>
    </citation>
    <scope>NUCLEOTIDE SEQUENCE [LARGE SCALE GENOMIC DNA]</scope>
    <source>
        <strain evidence="2">E55-1</strain>
    </source>
</reference>
<evidence type="ECO:0000313" key="2">
    <source>
        <dbReference type="Proteomes" id="UP000501421"/>
    </source>
</evidence>
<evidence type="ECO:0000313" key="1">
    <source>
        <dbReference type="EMBL" id="BBW95397.1"/>
    </source>
</evidence>
<proteinExistence type="predicted"/>
<dbReference type="PANTHER" id="PTHR39179:SF3">
    <property type="entry name" value="COTS-RELATED PROTEIN"/>
    <property type="match status" value="1"/>
</dbReference>
<dbReference type="AlphaFoldDB" id="A0A679FME0"/>
<keyword evidence="2" id="KW-1185">Reference proteome</keyword>
<dbReference type="PANTHER" id="PTHR39179">
    <property type="entry name" value="SPORE COAT PROTEIN I"/>
    <property type="match status" value="1"/>
</dbReference>
<dbReference type="RefSeq" id="WP_061912452.1">
    <property type="nucleotide sequence ID" value="NZ_AP022557.1"/>
</dbReference>
<dbReference type="EMBL" id="AP022557">
    <property type="protein sequence ID" value="BBW95397.1"/>
    <property type="molecule type" value="Genomic_DNA"/>
</dbReference>
<gene>
    <name evidence="1" type="ORF">GsuE55_02300</name>
</gene>
<dbReference type="NCBIfam" id="TIGR02904">
    <property type="entry name" value="spore_ysxE"/>
    <property type="match status" value="1"/>
</dbReference>
<accession>A0A679FME0</accession>
<protein>
    <submittedName>
        <fullName evidence="1">Spore coat protein YsxE</fullName>
    </submittedName>
</protein>
<dbReference type="GO" id="GO:0042601">
    <property type="term" value="C:endospore-forming forespore"/>
    <property type="evidence" value="ECO:0007669"/>
    <property type="project" value="TreeGrafter"/>
</dbReference>
<organism evidence="1 2">
    <name type="scientific">Geobacillus subterraneus</name>
    <dbReference type="NCBI Taxonomy" id="129338"/>
    <lineage>
        <taxon>Bacteria</taxon>
        <taxon>Bacillati</taxon>
        <taxon>Bacillota</taxon>
        <taxon>Bacilli</taxon>
        <taxon>Bacillales</taxon>
        <taxon>Anoxybacillaceae</taxon>
        <taxon>Geobacillus</taxon>
    </lineage>
</organism>